<organism evidence="2 3">
    <name type="scientific">Nephila pilipes</name>
    <name type="common">Giant wood spider</name>
    <name type="synonym">Nephila maculata</name>
    <dbReference type="NCBI Taxonomy" id="299642"/>
    <lineage>
        <taxon>Eukaryota</taxon>
        <taxon>Metazoa</taxon>
        <taxon>Ecdysozoa</taxon>
        <taxon>Arthropoda</taxon>
        <taxon>Chelicerata</taxon>
        <taxon>Arachnida</taxon>
        <taxon>Araneae</taxon>
        <taxon>Araneomorphae</taxon>
        <taxon>Entelegynae</taxon>
        <taxon>Araneoidea</taxon>
        <taxon>Nephilidae</taxon>
        <taxon>Nephila</taxon>
    </lineage>
</organism>
<gene>
    <name evidence="2" type="ORF">NPIL_1261</name>
</gene>
<feature type="compositionally biased region" description="Basic and acidic residues" evidence="1">
    <location>
        <begin position="767"/>
        <end position="780"/>
    </location>
</feature>
<feature type="compositionally biased region" description="Basic and acidic residues" evidence="1">
    <location>
        <begin position="1082"/>
        <end position="1107"/>
    </location>
</feature>
<reference evidence="2" key="1">
    <citation type="submission" date="2020-08" db="EMBL/GenBank/DDBJ databases">
        <title>Multicomponent nature underlies the extraordinary mechanical properties of spider dragline silk.</title>
        <authorList>
            <person name="Kono N."/>
            <person name="Nakamura H."/>
            <person name="Mori M."/>
            <person name="Yoshida Y."/>
            <person name="Ohtoshi R."/>
            <person name="Malay A.D."/>
            <person name="Moran D.A.P."/>
            <person name="Tomita M."/>
            <person name="Numata K."/>
            <person name="Arakawa K."/>
        </authorList>
    </citation>
    <scope>NUCLEOTIDE SEQUENCE</scope>
</reference>
<evidence type="ECO:0000313" key="3">
    <source>
        <dbReference type="Proteomes" id="UP000887013"/>
    </source>
</evidence>
<evidence type="ECO:0000256" key="1">
    <source>
        <dbReference type="SAM" id="MobiDB-lite"/>
    </source>
</evidence>
<feature type="region of interest" description="Disordered" evidence="1">
    <location>
        <begin position="835"/>
        <end position="859"/>
    </location>
</feature>
<protein>
    <submittedName>
        <fullName evidence="2">Uncharacterized protein</fullName>
    </submittedName>
</protein>
<evidence type="ECO:0000313" key="2">
    <source>
        <dbReference type="EMBL" id="GFS99107.1"/>
    </source>
</evidence>
<dbReference type="EMBL" id="BMAW01055059">
    <property type="protein sequence ID" value="GFS99107.1"/>
    <property type="molecule type" value="Genomic_DNA"/>
</dbReference>
<sequence>MAHISFFTGNNSTDANHQHPHTAFKRSADYIQEAFEEAAGTDDQSYRRLWKYGSRAGRKKGKCVGGWGAGGSAGARAEADAQWEAGRHAQWGAGGGGSRAEARAEAGAGWGAGGVDLHRGPIVKRNADYRWRGYGDEGEVYGGVGSGLPYYRYPDYGYGDGGYGYDGYRSEGEELGPTTKQNGFDAYLRKFGNGSVANYMFGIRSGDLGNYPLFDQGIKGQVGGSYGYNHGSYRHPYNLEDGEEDVPANREEGIYGALEERHIEKRSYDYKIQQNASDRSAFRISNFNGTKYENNNDTNNYRPGLKNAREFGGFNGYVNQANAYFRGLFDNNKEKSDISKDKVSYNAENVYQRNALFLPFRDESNVYINATAHKTISSGNIFDAFRSKVNESQDKSHQNAESILRADLKLNTPISNVNRYKSGSQGNGFFHGLDRYGIEMQGNFDGYRDRVNLFGNKNWQTDYEINGQHQLVNSPQMKNVYNTRETIYGYGIHNNAEENRNNEEELNIKSSFYNSKRNGYVGGKYFEGYRDVRGEQLGRFKRSSKSGDLETYEYDNIKEHKNRSNIRIRDTNEGKHNLYKKRFGYFTSAEQLGDINHQNSDMYRKSQTDNEPYGLSSEYKIFLKAENNGDGKEVIGFNNAQANEQERDALSSDYESVEDAFVYKSEIQNADIPKDVENRYLSPTEYVEQEQNGGSYRLQTGNFRREVQEDDYISEDYNDTHGRDIIIGEYQNGADSLGDRKKVDSIRYKNGEEKRINTDPNSESEELPLRPFERFRRNTDTDTSGNSKNKSRNNARYEDHKYDTVTDDITKEETKRSSDAILDKIRKGVVDNRKKYTDTSSTEKNTDLSNSEKYKELEDEDHINRELKSTSKIKSITEIYRSAPEENSEGFREYGIPGMLIGSIGTYGKLEEYKNQGDELYGENNGYNNGDFGDNGKAETHKEIEEKTYEINPDNAQADLYTNVAGVFEDGIDSYRSNEEEYVSSFDKELNEDGNKPDAITLCCNKKEESENSDKTGNFRKKIVSNDFESYGNQHVDGEWIYRSANDGTVKKEFSAGSKKEVPVNDIEEEEALAFRGSRRLLMQEEKEEDPAKYFTSKDEGVKDDQQFHNAAGN</sequence>
<dbReference type="AlphaFoldDB" id="A0A8X6TDL0"/>
<accession>A0A8X6TDL0</accession>
<keyword evidence="3" id="KW-1185">Reference proteome</keyword>
<feature type="region of interest" description="Disordered" evidence="1">
    <location>
        <begin position="1079"/>
        <end position="1114"/>
    </location>
</feature>
<feature type="compositionally biased region" description="Polar residues" evidence="1">
    <location>
        <begin position="781"/>
        <end position="794"/>
    </location>
</feature>
<dbReference type="Proteomes" id="UP000887013">
    <property type="component" value="Unassembled WGS sequence"/>
</dbReference>
<proteinExistence type="predicted"/>
<feature type="compositionally biased region" description="Basic and acidic residues" evidence="1">
    <location>
        <begin position="844"/>
        <end position="859"/>
    </location>
</feature>
<name>A0A8X6TDL0_NEPPI</name>
<comment type="caution">
    <text evidence="2">The sequence shown here is derived from an EMBL/GenBank/DDBJ whole genome shotgun (WGS) entry which is preliminary data.</text>
</comment>
<feature type="region of interest" description="Disordered" evidence="1">
    <location>
        <begin position="751"/>
        <end position="799"/>
    </location>
</feature>
<dbReference type="OrthoDB" id="10336295at2759"/>